<dbReference type="AlphaFoldDB" id="A0A1Z5K554"/>
<evidence type="ECO:0000313" key="3">
    <source>
        <dbReference type="Proteomes" id="UP000198406"/>
    </source>
</evidence>
<keyword evidence="3" id="KW-1185">Reference proteome</keyword>
<comment type="caution">
    <text evidence="2">The sequence shown here is derived from an EMBL/GenBank/DDBJ whole genome shotgun (WGS) entry which is preliminary data.</text>
</comment>
<proteinExistence type="predicted"/>
<keyword evidence="1" id="KW-0732">Signal</keyword>
<evidence type="ECO:0000256" key="1">
    <source>
        <dbReference type="SAM" id="SignalP"/>
    </source>
</evidence>
<dbReference type="EMBL" id="BDSP01000166">
    <property type="protein sequence ID" value="GAX21393.1"/>
    <property type="molecule type" value="Genomic_DNA"/>
</dbReference>
<protein>
    <submittedName>
        <fullName evidence="2">Uncharacterized protein</fullName>
    </submittedName>
</protein>
<feature type="chain" id="PRO_5012419083" evidence="1">
    <location>
        <begin position="18"/>
        <end position="222"/>
    </location>
</feature>
<sequence length="222" mass="23061">MKYLAVIFFALISRAASSSTGANVCPEGEPAPGGPHLAAIPWFFGALTEGDYVVYVAGTPLSYSGEPVDVPLDFELEVRAEGIEFKGILIRVGGTTADQVTSDLTSPALSCGDVGSVTHSDASLKTSAVASISLDEPTPLFVDVSVVVGNSDGFSAFYFSSFRLNAVRGLTQEVETAEEESISDAPAMSVNEATSIDVISASHTTSGVALSATFICLFTLFL</sequence>
<accession>A0A1Z5K554</accession>
<dbReference type="Proteomes" id="UP000198406">
    <property type="component" value="Unassembled WGS sequence"/>
</dbReference>
<dbReference type="InParanoid" id="A0A1Z5K554"/>
<evidence type="ECO:0000313" key="2">
    <source>
        <dbReference type="EMBL" id="GAX21393.1"/>
    </source>
</evidence>
<name>A0A1Z5K554_FISSO</name>
<dbReference type="OrthoDB" id="56212at2759"/>
<gene>
    <name evidence="2" type="ORF">FisN_28Lu121</name>
</gene>
<organism evidence="2 3">
    <name type="scientific">Fistulifera solaris</name>
    <name type="common">Oleaginous diatom</name>
    <dbReference type="NCBI Taxonomy" id="1519565"/>
    <lineage>
        <taxon>Eukaryota</taxon>
        <taxon>Sar</taxon>
        <taxon>Stramenopiles</taxon>
        <taxon>Ochrophyta</taxon>
        <taxon>Bacillariophyta</taxon>
        <taxon>Bacillariophyceae</taxon>
        <taxon>Bacillariophycidae</taxon>
        <taxon>Naviculales</taxon>
        <taxon>Naviculaceae</taxon>
        <taxon>Fistulifera</taxon>
    </lineage>
</organism>
<reference evidence="2 3" key="1">
    <citation type="journal article" date="2015" name="Plant Cell">
        <title>Oil accumulation by the oleaginous diatom Fistulifera solaris as revealed by the genome and transcriptome.</title>
        <authorList>
            <person name="Tanaka T."/>
            <person name="Maeda Y."/>
            <person name="Veluchamy A."/>
            <person name="Tanaka M."/>
            <person name="Abida H."/>
            <person name="Marechal E."/>
            <person name="Bowler C."/>
            <person name="Muto M."/>
            <person name="Sunaga Y."/>
            <person name="Tanaka M."/>
            <person name="Yoshino T."/>
            <person name="Taniguchi T."/>
            <person name="Fukuda Y."/>
            <person name="Nemoto M."/>
            <person name="Matsumoto M."/>
            <person name="Wong P.S."/>
            <person name="Aburatani S."/>
            <person name="Fujibuchi W."/>
        </authorList>
    </citation>
    <scope>NUCLEOTIDE SEQUENCE [LARGE SCALE GENOMIC DNA]</scope>
    <source>
        <strain evidence="2 3">JPCC DA0580</strain>
    </source>
</reference>
<feature type="signal peptide" evidence="1">
    <location>
        <begin position="1"/>
        <end position="17"/>
    </location>
</feature>